<protein>
    <submittedName>
        <fullName evidence="11">Uncharacterized protein LOC113508435</fullName>
    </submittedName>
</protein>
<feature type="compositionally biased region" description="Polar residues" evidence="6">
    <location>
        <begin position="623"/>
        <end position="634"/>
    </location>
</feature>
<dbReference type="PANTHER" id="PTHR11640:SF31">
    <property type="entry name" value="IRREGULAR CHIASM C-ROUGHEST PROTEIN-RELATED"/>
    <property type="match status" value="1"/>
</dbReference>
<keyword evidence="10" id="KW-1185">Reference proteome</keyword>
<keyword evidence="3" id="KW-1015">Disulfide bond</keyword>
<accession>A0A7E5X4D9</accession>
<dbReference type="GO" id="GO:0005911">
    <property type="term" value="C:cell-cell junction"/>
    <property type="evidence" value="ECO:0007669"/>
    <property type="project" value="TreeGrafter"/>
</dbReference>
<evidence type="ECO:0000256" key="1">
    <source>
        <dbReference type="ARBA" id="ARBA00004479"/>
    </source>
</evidence>
<dbReference type="GO" id="GO:0005886">
    <property type="term" value="C:plasma membrane"/>
    <property type="evidence" value="ECO:0007669"/>
    <property type="project" value="TreeGrafter"/>
</dbReference>
<evidence type="ECO:0000256" key="3">
    <source>
        <dbReference type="ARBA" id="ARBA00023157"/>
    </source>
</evidence>
<keyword evidence="7" id="KW-1133">Transmembrane helix</keyword>
<dbReference type="InterPro" id="IPR007110">
    <property type="entry name" value="Ig-like_dom"/>
</dbReference>
<dbReference type="SUPFAM" id="SSF48726">
    <property type="entry name" value="Immunoglobulin"/>
    <property type="match status" value="3"/>
</dbReference>
<dbReference type="PROSITE" id="PS50835">
    <property type="entry name" value="IG_LIKE"/>
    <property type="match status" value="1"/>
</dbReference>
<keyword evidence="2 7" id="KW-0472">Membrane</keyword>
<feature type="region of interest" description="Disordered" evidence="6">
    <location>
        <begin position="607"/>
        <end position="634"/>
    </location>
</feature>
<organism evidence="10 11">
    <name type="scientific">Trichoplusia ni</name>
    <name type="common">Cabbage looper</name>
    <dbReference type="NCBI Taxonomy" id="7111"/>
    <lineage>
        <taxon>Eukaryota</taxon>
        <taxon>Metazoa</taxon>
        <taxon>Ecdysozoa</taxon>
        <taxon>Arthropoda</taxon>
        <taxon>Hexapoda</taxon>
        <taxon>Insecta</taxon>
        <taxon>Pterygota</taxon>
        <taxon>Neoptera</taxon>
        <taxon>Endopterygota</taxon>
        <taxon>Lepidoptera</taxon>
        <taxon>Glossata</taxon>
        <taxon>Ditrysia</taxon>
        <taxon>Noctuoidea</taxon>
        <taxon>Noctuidae</taxon>
        <taxon>Plusiinae</taxon>
        <taxon>Trichoplusia</taxon>
    </lineage>
</organism>
<dbReference type="KEGG" id="tnl:113508435"/>
<dbReference type="GeneID" id="113508435"/>
<reference evidence="11" key="1">
    <citation type="submission" date="2025-08" db="UniProtKB">
        <authorList>
            <consortium name="RefSeq"/>
        </authorList>
    </citation>
    <scope>IDENTIFICATION</scope>
</reference>
<feature type="signal peptide" evidence="8">
    <location>
        <begin position="1"/>
        <end position="20"/>
    </location>
</feature>
<dbReference type="GO" id="GO:0098609">
    <property type="term" value="P:cell-cell adhesion"/>
    <property type="evidence" value="ECO:0007669"/>
    <property type="project" value="TreeGrafter"/>
</dbReference>
<dbReference type="InterPro" id="IPR003599">
    <property type="entry name" value="Ig_sub"/>
</dbReference>
<evidence type="ECO:0000256" key="5">
    <source>
        <dbReference type="ARBA" id="ARBA00023319"/>
    </source>
</evidence>
<evidence type="ECO:0000256" key="6">
    <source>
        <dbReference type="SAM" id="MobiDB-lite"/>
    </source>
</evidence>
<sequence>MFREYLKLVLLVVCLHNATARQTFYDVPVKSLLRMQQGIGWPLRLNVTEGHEALMRLSRTVKNQVSCKVTTPAGVTFDVNNPPSDRFKRWSEGCGLRVKKVAPADTGRWRLTASEAGNYSLTGWSELRVLGKIPDEPLDAISLQDGETKAKVTLSTLKNSYCLVAQPFSESSLVPGHCSVMLERTTRAVQGRWNVLLGVPGRVSEVHVERNVVVEAERLDVGFVRDDNSHKLHLYCNILHSPKNVSFCRFQKSSESAGFNVVDGLSDGRYSYYGDGFSKKHCGMTIESVLPADYGTWRCTVGVQEWEGTVIKQRTPMQALISVPTGKGKRIRREVEREPELKTLFVQKDSPLTMRCRAEASLAYCWFQHPNGSQFTPVERADNEEQDFWYTGENLQTGDCGITFKHVSEEDAGTWTCHMGYLYQLGIEVADKLAVRVTGPLAAHTQEIDVTVGGQATIYCLTSNGPRPLDYCRFLAPNFVGISIDSTVTEENAILDRYYFTPERKLQYGDCSLTINPVHNEDIGKWTCAALVHDETVESRDTIILSTASSARSHRVRAGLGGTLGGIAVLGLVLAGFMWYKKGKNVPWPTFRFSNTSDASDLTIQRRMQRSDSRLSSSTTSSNETDVSRTAANC</sequence>
<dbReference type="RefSeq" id="XP_026747287.1">
    <property type="nucleotide sequence ID" value="XM_026891486.1"/>
</dbReference>
<name>A0A7E5X4D9_TRINI</name>
<evidence type="ECO:0000256" key="2">
    <source>
        <dbReference type="ARBA" id="ARBA00023136"/>
    </source>
</evidence>
<dbReference type="InterPro" id="IPR051275">
    <property type="entry name" value="Cell_adhesion_signaling"/>
</dbReference>
<dbReference type="InterPro" id="IPR013783">
    <property type="entry name" value="Ig-like_fold"/>
</dbReference>
<dbReference type="AlphaFoldDB" id="A0A7E5X4D9"/>
<evidence type="ECO:0000313" key="11">
    <source>
        <dbReference type="RefSeq" id="XP_026747287.1"/>
    </source>
</evidence>
<dbReference type="GO" id="GO:0050839">
    <property type="term" value="F:cell adhesion molecule binding"/>
    <property type="evidence" value="ECO:0007669"/>
    <property type="project" value="TreeGrafter"/>
</dbReference>
<gene>
    <name evidence="11" type="primary">LOC113508435</name>
</gene>
<keyword evidence="5" id="KW-0393">Immunoglobulin domain</keyword>
<evidence type="ECO:0000259" key="9">
    <source>
        <dbReference type="PROSITE" id="PS50835"/>
    </source>
</evidence>
<proteinExistence type="predicted"/>
<evidence type="ECO:0000313" key="10">
    <source>
        <dbReference type="Proteomes" id="UP000322000"/>
    </source>
</evidence>
<dbReference type="InParanoid" id="A0A7E5X4D9"/>
<keyword evidence="4" id="KW-0325">Glycoprotein</keyword>
<evidence type="ECO:0000256" key="4">
    <source>
        <dbReference type="ARBA" id="ARBA00023180"/>
    </source>
</evidence>
<dbReference type="SMART" id="SM00409">
    <property type="entry name" value="IG"/>
    <property type="match status" value="4"/>
</dbReference>
<evidence type="ECO:0000256" key="7">
    <source>
        <dbReference type="SAM" id="Phobius"/>
    </source>
</evidence>
<dbReference type="InterPro" id="IPR036179">
    <property type="entry name" value="Ig-like_dom_sf"/>
</dbReference>
<dbReference type="PANTHER" id="PTHR11640">
    <property type="entry name" value="NEPHRIN"/>
    <property type="match status" value="1"/>
</dbReference>
<dbReference type="OrthoDB" id="10253878at2759"/>
<feature type="domain" description="Ig-like" evidence="9">
    <location>
        <begin position="339"/>
        <end position="417"/>
    </location>
</feature>
<keyword evidence="8" id="KW-0732">Signal</keyword>
<comment type="subcellular location">
    <subcellularLocation>
        <location evidence="1">Membrane</location>
        <topology evidence="1">Single-pass type I membrane protein</topology>
    </subcellularLocation>
</comment>
<evidence type="ECO:0000256" key="8">
    <source>
        <dbReference type="SAM" id="SignalP"/>
    </source>
</evidence>
<dbReference type="Gene3D" id="2.60.40.10">
    <property type="entry name" value="Immunoglobulins"/>
    <property type="match status" value="2"/>
</dbReference>
<feature type="transmembrane region" description="Helical" evidence="7">
    <location>
        <begin position="558"/>
        <end position="580"/>
    </location>
</feature>
<dbReference type="Proteomes" id="UP000322000">
    <property type="component" value="Chromosome 2"/>
</dbReference>
<keyword evidence="7" id="KW-0812">Transmembrane</keyword>
<feature type="chain" id="PRO_5028945228" evidence="8">
    <location>
        <begin position="21"/>
        <end position="634"/>
    </location>
</feature>